<dbReference type="InterPro" id="IPR029063">
    <property type="entry name" value="SAM-dependent_MTases_sf"/>
</dbReference>
<dbReference type="Proteomes" id="UP001055101">
    <property type="component" value="Unassembled WGS sequence"/>
</dbReference>
<comment type="caution">
    <text evidence="1">The sequence shown here is derived from an EMBL/GenBank/DDBJ whole genome shotgun (WGS) entry which is preliminary data.</text>
</comment>
<proteinExistence type="predicted"/>
<dbReference type="EMBL" id="BPRA01000012">
    <property type="protein sequence ID" value="GJE56376.1"/>
    <property type="molecule type" value="Genomic_DNA"/>
</dbReference>
<evidence type="ECO:0008006" key="3">
    <source>
        <dbReference type="Google" id="ProtNLM"/>
    </source>
</evidence>
<dbReference type="RefSeq" id="WP_147818706.1">
    <property type="nucleotide sequence ID" value="NZ_BPRA01000012.1"/>
</dbReference>
<evidence type="ECO:0000313" key="1">
    <source>
        <dbReference type="EMBL" id="GJE56376.1"/>
    </source>
</evidence>
<name>A0ABQ4TP09_9HYPH</name>
<dbReference type="Gene3D" id="3.40.50.150">
    <property type="entry name" value="Vaccinia Virus protein VP39"/>
    <property type="match status" value="1"/>
</dbReference>
<keyword evidence="2" id="KW-1185">Reference proteome</keyword>
<evidence type="ECO:0000313" key="2">
    <source>
        <dbReference type="Proteomes" id="UP001055101"/>
    </source>
</evidence>
<accession>A0ABQ4TP09</accession>
<sequence length="345" mass="38826">MPYSLKRIFSRKKHRPSLGGVVRDAFRGICDRDPTESELALHTHDLARGASLPAFFTELRRLGEAGRDRQFVPAGHYYSPIPPRAEVERHLAAMDPNPEALPGIDLDRAAMVRLWTELVPHLQSAPFAFEAKPGLRYRYDNGAYSWGDGLVLHALLRHIRPKRLIEVGSGWSSACIVDTNERFLESGCEVTCIEPYPELLRETVGTPGSPFHIIESGIQTVPLPLFETLVAGDILFIDSTHVLRTGSDVTHELLEILPRIAPGVFVHVHDVFWPFEYPRSWAVDENRAWNEIYALRAFLCGNAQWRIVMFNDFLAKNEAGLIARTCPAFLNNPGGSLWLERRADG</sequence>
<dbReference type="SUPFAM" id="SSF53335">
    <property type="entry name" value="S-adenosyl-L-methionine-dependent methyltransferases"/>
    <property type="match status" value="1"/>
</dbReference>
<reference evidence="1" key="2">
    <citation type="submission" date="2021-08" db="EMBL/GenBank/DDBJ databases">
        <authorList>
            <person name="Tani A."/>
            <person name="Ola A."/>
            <person name="Ogura Y."/>
            <person name="Katsura K."/>
            <person name="Hayashi T."/>
        </authorList>
    </citation>
    <scope>NUCLEOTIDE SEQUENCE</scope>
    <source>
        <strain evidence="1">DSM 23674</strain>
    </source>
</reference>
<protein>
    <recommendedName>
        <fullName evidence="3">Class I SAM-dependent methyltransferase</fullName>
    </recommendedName>
</protein>
<gene>
    <name evidence="1" type="ORF">EKPJFOCH_2880</name>
</gene>
<reference evidence="1" key="1">
    <citation type="journal article" date="2021" name="Front. Microbiol.">
        <title>Comprehensive Comparative Genomics and Phenotyping of Methylobacterium Species.</title>
        <authorList>
            <person name="Alessa O."/>
            <person name="Ogura Y."/>
            <person name="Fujitani Y."/>
            <person name="Takami H."/>
            <person name="Hayashi T."/>
            <person name="Sahin N."/>
            <person name="Tani A."/>
        </authorList>
    </citation>
    <scope>NUCLEOTIDE SEQUENCE</scope>
    <source>
        <strain evidence="1">DSM 23674</strain>
    </source>
</reference>
<dbReference type="Pfam" id="PF13578">
    <property type="entry name" value="Methyltransf_24"/>
    <property type="match status" value="1"/>
</dbReference>
<organism evidence="1 2">
    <name type="scientific">Methylobacterium thuringiense</name>
    <dbReference type="NCBI Taxonomy" id="1003091"/>
    <lineage>
        <taxon>Bacteria</taxon>
        <taxon>Pseudomonadati</taxon>
        <taxon>Pseudomonadota</taxon>
        <taxon>Alphaproteobacteria</taxon>
        <taxon>Hyphomicrobiales</taxon>
        <taxon>Methylobacteriaceae</taxon>
        <taxon>Methylobacterium</taxon>
    </lineage>
</organism>